<dbReference type="GO" id="GO:0008237">
    <property type="term" value="F:metallopeptidase activity"/>
    <property type="evidence" value="ECO:0007669"/>
    <property type="project" value="UniProtKB-KW"/>
</dbReference>
<dbReference type="SUPFAM" id="SSF53187">
    <property type="entry name" value="Zn-dependent exopeptidases"/>
    <property type="match status" value="1"/>
</dbReference>
<comment type="cofactor">
    <cofactor evidence="1 10">
        <name>Zn(2+)</name>
        <dbReference type="ChEBI" id="CHEBI:29105"/>
    </cofactor>
</comment>
<organism evidence="11 12">
    <name type="scientific">Diplocloster agilis</name>
    <dbReference type="NCBI Taxonomy" id="2850323"/>
    <lineage>
        <taxon>Bacteria</taxon>
        <taxon>Bacillati</taxon>
        <taxon>Bacillota</taxon>
        <taxon>Clostridia</taxon>
        <taxon>Lachnospirales</taxon>
        <taxon>Lachnospiraceae</taxon>
        <taxon>Diplocloster</taxon>
    </lineage>
</organism>
<dbReference type="InterPro" id="IPR001948">
    <property type="entry name" value="Peptidase_M18"/>
</dbReference>
<dbReference type="Proteomes" id="UP000712157">
    <property type="component" value="Unassembled WGS sequence"/>
</dbReference>
<gene>
    <name evidence="11" type="ORF">KTH89_17280</name>
</gene>
<protein>
    <recommendedName>
        <fullName evidence="10">M18 family aminopeptidase</fullName>
        <ecNumber evidence="10">3.4.11.-</ecNumber>
    </recommendedName>
</protein>
<comment type="caution">
    <text evidence="11">The sequence shown here is derived from an EMBL/GenBank/DDBJ whole genome shotgun (WGS) entry which is preliminary data.</text>
</comment>
<evidence type="ECO:0000256" key="1">
    <source>
        <dbReference type="ARBA" id="ARBA00001947"/>
    </source>
</evidence>
<evidence type="ECO:0000256" key="2">
    <source>
        <dbReference type="ARBA" id="ARBA00008290"/>
    </source>
</evidence>
<keyword evidence="6 9" id="KW-0378">Hydrolase</keyword>
<evidence type="ECO:0000256" key="6">
    <source>
        <dbReference type="ARBA" id="ARBA00022801"/>
    </source>
</evidence>
<dbReference type="PANTHER" id="PTHR28570">
    <property type="entry name" value="ASPARTYL AMINOPEPTIDASE"/>
    <property type="match status" value="1"/>
</dbReference>
<evidence type="ECO:0000256" key="3">
    <source>
        <dbReference type="ARBA" id="ARBA00022438"/>
    </source>
</evidence>
<sequence length="453" mass="50013">MADRLDGCGQMEKEKEPGDEFAFCEDYKRFLDCAKTEREAVRALIAELEGDGFVPYDRSKIWRPGDRIYFNQRNKALILAVIGERGLAKGARLAAAHIDSPRLDVKPAPLYAQEGLAFFKTHYYGSLRKYQWAAIPLAIHGCVCLSDGEMVDICIGEKKGEPQFTVSDLLPHLASGFTPRPVDEIITGERLNVVIGSGNRENGGEFLKDEVLRLLKEFYGIEEQDFWSAELCFVPAFGSTDVGIDRSLIGAYGQDDTVCAYPAVQALRGLKIPENTCIVVLADKEETGNGSTTGMDSTYMDDFIEDLAEGEGLKLRHVYAMSRSLSVDASSAYDPNYPEAFDPLNTAYLNKGPILQKYSGLRGKSETADACAEYLGELRTILKQEQIAYQIGEIGKVDCGGGKTISRCLAVRNLQTADLGVPVLSMHAPFEITSKRDIYLLYRGISAFFHTPI</sequence>
<dbReference type="Gene3D" id="3.40.630.10">
    <property type="entry name" value="Zn peptidases"/>
    <property type="match status" value="1"/>
</dbReference>
<evidence type="ECO:0000256" key="10">
    <source>
        <dbReference type="RuleBase" id="RU004387"/>
    </source>
</evidence>
<evidence type="ECO:0000256" key="8">
    <source>
        <dbReference type="ARBA" id="ARBA00023049"/>
    </source>
</evidence>
<dbReference type="PANTHER" id="PTHR28570:SF2">
    <property type="entry name" value="M18 FAMILY AMINOPEPTIDASE 1-RELATED"/>
    <property type="match status" value="1"/>
</dbReference>
<keyword evidence="5 9" id="KW-0479">Metal-binding</keyword>
<comment type="similarity">
    <text evidence="2 9">Belongs to the peptidase M18 family.</text>
</comment>
<dbReference type="EMBL" id="JAHQCW010000032">
    <property type="protein sequence ID" value="MBU9738299.1"/>
    <property type="molecule type" value="Genomic_DNA"/>
</dbReference>
<dbReference type="SUPFAM" id="SSF101821">
    <property type="entry name" value="Aminopeptidase/glucanase lid domain"/>
    <property type="match status" value="1"/>
</dbReference>
<dbReference type="PRINTS" id="PR00932">
    <property type="entry name" value="AMINO1PTASE"/>
</dbReference>
<dbReference type="AlphaFoldDB" id="A0A949K163"/>
<evidence type="ECO:0000256" key="9">
    <source>
        <dbReference type="RuleBase" id="RU004386"/>
    </source>
</evidence>
<keyword evidence="7 9" id="KW-0862">Zinc</keyword>
<proteinExistence type="inferred from homology"/>
<evidence type="ECO:0000256" key="5">
    <source>
        <dbReference type="ARBA" id="ARBA00022723"/>
    </source>
</evidence>
<dbReference type="EC" id="3.4.11.-" evidence="10"/>
<name>A0A949K163_9FIRM</name>
<evidence type="ECO:0000256" key="7">
    <source>
        <dbReference type="ARBA" id="ARBA00022833"/>
    </source>
</evidence>
<dbReference type="InterPro" id="IPR023358">
    <property type="entry name" value="Peptidase_M18_dom2"/>
</dbReference>
<dbReference type="GO" id="GO:0005737">
    <property type="term" value="C:cytoplasm"/>
    <property type="evidence" value="ECO:0007669"/>
    <property type="project" value="UniProtKB-ARBA"/>
</dbReference>
<dbReference type="GO" id="GO:0006508">
    <property type="term" value="P:proteolysis"/>
    <property type="evidence" value="ECO:0007669"/>
    <property type="project" value="UniProtKB-KW"/>
</dbReference>
<accession>A0A949K163</accession>
<dbReference type="NCBIfam" id="NF002600">
    <property type="entry name" value="PRK02256.1"/>
    <property type="match status" value="1"/>
</dbReference>
<dbReference type="GO" id="GO:0004177">
    <property type="term" value="F:aminopeptidase activity"/>
    <property type="evidence" value="ECO:0007669"/>
    <property type="project" value="UniProtKB-KW"/>
</dbReference>
<keyword evidence="4 9" id="KW-0645">Protease</keyword>
<reference evidence="11" key="1">
    <citation type="submission" date="2021-06" db="EMBL/GenBank/DDBJ databases">
        <title>Description of novel taxa of the family Lachnospiraceae.</title>
        <authorList>
            <person name="Chaplin A.V."/>
            <person name="Sokolova S.R."/>
            <person name="Pikina A.P."/>
            <person name="Korzhanova M."/>
            <person name="Belova V."/>
            <person name="Korostin D."/>
            <person name="Efimov B.A."/>
        </authorList>
    </citation>
    <scope>NUCLEOTIDE SEQUENCE</scope>
    <source>
        <strain evidence="11">ASD5720</strain>
    </source>
</reference>
<dbReference type="GO" id="GO:0008270">
    <property type="term" value="F:zinc ion binding"/>
    <property type="evidence" value="ECO:0007669"/>
    <property type="project" value="InterPro"/>
</dbReference>
<dbReference type="Gene3D" id="2.30.250.10">
    <property type="entry name" value="Aminopeptidase i, Domain 2"/>
    <property type="match status" value="1"/>
</dbReference>
<dbReference type="RefSeq" id="WP_238722531.1">
    <property type="nucleotide sequence ID" value="NZ_JAHQCW010000032.1"/>
</dbReference>
<dbReference type="Pfam" id="PF02127">
    <property type="entry name" value="Peptidase_M18"/>
    <property type="match status" value="1"/>
</dbReference>
<keyword evidence="8 9" id="KW-0482">Metalloprotease</keyword>
<keyword evidence="12" id="KW-1185">Reference proteome</keyword>
<evidence type="ECO:0000256" key="4">
    <source>
        <dbReference type="ARBA" id="ARBA00022670"/>
    </source>
</evidence>
<evidence type="ECO:0000313" key="11">
    <source>
        <dbReference type="EMBL" id="MBU9738299.1"/>
    </source>
</evidence>
<keyword evidence="3 9" id="KW-0031">Aminopeptidase</keyword>
<evidence type="ECO:0000313" key="12">
    <source>
        <dbReference type="Proteomes" id="UP000712157"/>
    </source>
</evidence>